<dbReference type="RefSeq" id="XP_009852875.1">
    <property type="nucleotide sequence ID" value="XM_009854573.1"/>
</dbReference>
<sequence>MLSSHTTHQQQSWTHIDQPSTPLPGASQSRSGVGYSSRTSLRASPFSRSESDYSFNSPNPTVHHALESTPLAGSPASTPLSTPFDTPVATLVLGPVKSVHRPGTIPVTPPLSPLRVPLLPFVAASCQIDDDPGFLRALDEDMGGFWADRAEELESEIQLRQVVIASYQGDIAELTEQAKRSLRADLQRRVAYLEKHMAVHLQDQIETREKLAQATENLDALRAEEQLQLAPVAEEAAVPIEEVNNRLALDESMSAIQSIAQLARDLLNDPRLKTSTPAFPHTPFLASPAPTPAPSPAAGPDTTTATNPAPTPDRQLPVPSAQPTSIDTQRTQRNAKGNDNGKPRLVKKPKLLHELKWLSQVGGAGNSAVVGHAIMKRMGIARMTSGLELKRWRTCRMRKESPMNGLDGSERGPKFGGRVQEGTRMRPMLRSQ</sequence>
<evidence type="ECO:0000256" key="2">
    <source>
        <dbReference type="SAM" id="MobiDB-lite"/>
    </source>
</evidence>
<name>F8MRZ0_NEUT8</name>
<protein>
    <submittedName>
        <fullName evidence="3">Uncharacterized protein</fullName>
    </submittedName>
</protein>
<accession>F8MRZ0</accession>
<dbReference type="HOGENOM" id="CLU_634751_0_0_1"/>
<feature type="region of interest" description="Disordered" evidence="2">
    <location>
        <begin position="1"/>
        <end position="81"/>
    </location>
</feature>
<evidence type="ECO:0000313" key="3">
    <source>
        <dbReference type="EMBL" id="EGO54984.1"/>
    </source>
</evidence>
<dbReference type="AlphaFoldDB" id="F8MRZ0"/>
<keyword evidence="4" id="KW-1185">Reference proteome</keyword>
<feature type="coiled-coil region" evidence="1">
    <location>
        <begin position="164"/>
        <end position="224"/>
    </location>
</feature>
<gene>
    <name evidence="3" type="ORF">NEUTE1DRAFT_139267</name>
</gene>
<feature type="region of interest" description="Disordered" evidence="2">
    <location>
        <begin position="273"/>
        <end position="346"/>
    </location>
</feature>
<dbReference type="KEGG" id="nte:NEUTE1DRAFT139267"/>
<dbReference type="EMBL" id="GL891306">
    <property type="protein sequence ID" value="EGO54984.1"/>
    <property type="molecule type" value="Genomic_DNA"/>
</dbReference>
<evidence type="ECO:0000256" key="1">
    <source>
        <dbReference type="SAM" id="Coils"/>
    </source>
</evidence>
<dbReference type="GeneID" id="20826091"/>
<feature type="region of interest" description="Disordered" evidence="2">
    <location>
        <begin position="400"/>
        <end position="432"/>
    </location>
</feature>
<evidence type="ECO:0000313" key="4">
    <source>
        <dbReference type="Proteomes" id="UP000008065"/>
    </source>
</evidence>
<dbReference type="VEuPathDB" id="FungiDB:NEUTE1DRAFT_139267"/>
<proteinExistence type="predicted"/>
<feature type="compositionally biased region" description="Polar residues" evidence="2">
    <location>
        <begin position="321"/>
        <end position="337"/>
    </location>
</feature>
<keyword evidence="1" id="KW-0175">Coiled coil</keyword>
<reference evidence="4" key="1">
    <citation type="journal article" date="2011" name="Genetics">
        <title>Massive changes in genome architecture accompany the transition to self-fertility in the filamentous fungus Neurospora tetrasperma.</title>
        <authorList>
            <person name="Ellison C.E."/>
            <person name="Stajich J.E."/>
            <person name="Jacobson D.J."/>
            <person name="Natvig D.O."/>
            <person name="Lapidus A."/>
            <person name="Foster B."/>
            <person name="Aerts A."/>
            <person name="Riley R."/>
            <person name="Lindquist E.A."/>
            <person name="Grigoriev I.V."/>
            <person name="Taylor J.W."/>
        </authorList>
    </citation>
    <scope>NUCLEOTIDE SEQUENCE [LARGE SCALE GENOMIC DNA]</scope>
    <source>
        <strain evidence="4">FGSC 2508 / P0657</strain>
    </source>
</reference>
<organism evidence="3 4">
    <name type="scientific">Neurospora tetrasperma (strain FGSC 2508 / ATCC MYA-4615 / P0657)</name>
    <dbReference type="NCBI Taxonomy" id="510951"/>
    <lineage>
        <taxon>Eukaryota</taxon>
        <taxon>Fungi</taxon>
        <taxon>Dikarya</taxon>
        <taxon>Ascomycota</taxon>
        <taxon>Pezizomycotina</taxon>
        <taxon>Sordariomycetes</taxon>
        <taxon>Sordariomycetidae</taxon>
        <taxon>Sordariales</taxon>
        <taxon>Sordariaceae</taxon>
        <taxon>Neurospora</taxon>
    </lineage>
</organism>
<feature type="compositionally biased region" description="Polar residues" evidence="2">
    <location>
        <begin position="1"/>
        <end position="60"/>
    </location>
</feature>
<feature type="compositionally biased region" description="Low complexity" evidence="2">
    <location>
        <begin position="298"/>
        <end position="308"/>
    </location>
</feature>
<dbReference type="Proteomes" id="UP000008065">
    <property type="component" value="Unassembled WGS sequence"/>
</dbReference>